<sequence>MIEPSHAPVRRHRAITIGAYSRTERSYPCARPIGLAASAEDRRRPGGSPQKTVAGFPGTTEIRNQPRSEID</sequence>
<dbReference type="AlphaFoldDB" id="Q0RLS1"/>
<dbReference type="KEGG" id="fal:FRAAL2889"/>
<dbReference type="Proteomes" id="UP000000657">
    <property type="component" value="Chromosome"/>
</dbReference>
<protein>
    <submittedName>
        <fullName evidence="2">Uncharacterized protein</fullName>
    </submittedName>
</protein>
<evidence type="ECO:0000313" key="2">
    <source>
        <dbReference type="EMBL" id="CAJ61533.1"/>
    </source>
</evidence>
<dbReference type="HOGENOM" id="CLU_2734136_0_0_11"/>
<name>Q0RLS1_FRAAA</name>
<accession>Q0RLS1</accession>
<dbReference type="EMBL" id="CT573213">
    <property type="protein sequence ID" value="CAJ61533.1"/>
    <property type="molecule type" value="Genomic_DNA"/>
</dbReference>
<gene>
    <name evidence="2" type="ordered locus">FRAAL2889</name>
</gene>
<feature type="region of interest" description="Disordered" evidence="1">
    <location>
        <begin position="37"/>
        <end position="71"/>
    </location>
</feature>
<evidence type="ECO:0000256" key="1">
    <source>
        <dbReference type="SAM" id="MobiDB-lite"/>
    </source>
</evidence>
<dbReference type="STRING" id="326424.FRAAL2889"/>
<proteinExistence type="predicted"/>
<organism evidence="2 3">
    <name type="scientific">Frankia alni (strain DSM 45986 / CECT 9034 / ACN14a)</name>
    <dbReference type="NCBI Taxonomy" id="326424"/>
    <lineage>
        <taxon>Bacteria</taxon>
        <taxon>Bacillati</taxon>
        <taxon>Actinomycetota</taxon>
        <taxon>Actinomycetes</taxon>
        <taxon>Frankiales</taxon>
        <taxon>Frankiaceae</taxon>
        <taxon>Frankia</taxon>
    </lineage>
</organism>
<evidence type="ECO:0000313" key="3">
    <source>
        <dbReference type="Proteomes" id="UP000000657"/>
    </source>
</evidence>
<reference evidence="2 3" key="1">
    <citation type="journal article" date="2007" name="Genome Res.">
        <title>Genome characteristics of facultatively symbiotic Frankia sp. strains reflect host range and host plant biogeography.</title>
        <authorList>
            <person name="Normand P."/>
            <person name="Lapierre P."/>
            <person name="Tisa L.S."/>
            <person name="Gogarten J.P."/>
            <person name="Alloisio N."/>
            <person name="Bagnarol E."/>
            <person name="Bassi C.A."/>
            <person name="Berry A.M."/>
            <person name="Bickhart D.M."/>
            <person name="Choisne N."/>
            <person name="Couloux A."/>
            <person name="Cournoyer B."/>
            <person name="Cruveiller S."/>
            <person name="Daubin V."/>
            <person name="Demange N."/>
            <person name="Francino M.P."/>
            <person name="Goltsman E."/>
            <person name="Huang Y."/>
            <person name="Kopp O.R."/>
            <person name="Labarre L."/>
            <person name="Lapidus A."/>
            <person name="Lavire C."/>
            <person name="Marechal J."/>
            <person name="Martinez M."/>
            <person name="Mastronunzio J.E."/>
            <person name="Mullin B.C."/>
            <person name="Niemann J."/>
            <person name="Pujic P."/>
            <person name="Rawnsley T."/>
            <person name="Rouy Z."/>
            <person name="Schenowitz C."/>
            <person name="Sellstedt A."/>
            <person name="Tavares F."/>
            <person name="Tomkins J.P."/>
            <person name="Vallenet D."/>
            <person name="Valverde C."/>
            <person name="Wall L.G."/>
            <person name="Wang Y."/>
            <person name="Medigue C."/>
            <person name="Benson D.R."/>
        </authorList>
    </citation>
    <scope>NUCLEOTIDE SEQUENCE [LARGE SCALE GENOMIC DNA]</scope>
    <source>
        <strain evidence="3">DSM 45986 / CECT 9034 / ACN14a</strain>
    </source>
</reference>
<keyword evidence="3" id="KW-1185">Reference proteome</keyword>